<accession>A0A918NWW8</accession>
<proteinExistence type="predicted"/>
<dbReference type="AlphaFoldDB" id="A0A918NWW8"/>
<dbReference type="InterPro" id="IPR046540">
    <property type="entry name" value="DMFA2_C"/>
</dbReference>
<evidence type="ECO:0000256" key="1">
    <source>
        <dbReference type="SAM" id="MobiDB-lite"/>
    </source>
</evidence>
<reference evidence="3" key="1">
    <citation type="journal article" date="2014" name="Int. J. Syst. Evol. Microbiol.">
        <title>Complete genome sequence of Corynebacterium casei LMG S-19264T (=DSM 44701T), isolated from a smear-ripened cheese.</title>
        <authorList>
            <consortium name="US DOE Joint Genome Institute (JGI-PGF)"/>
            <person name="Walter F."/>
            <person name="Albersmeier A."/>
            <person name="Kalinowski J."/>
            <person name="Ruckert C."/>
        </authorList>
    </citation>
    <scope>NUCLEOTIDE SEQUENCE</scope>
    <source>
        <strain evidence="3">JCM 4790</strain>
    </source>
</reference>
<feature type="compositionally biased region" description="Gly residues" evidence="1">
    <location>
        <begin position="109"/>
        <end position="148"/>
    </location>
</feature>
<comment type="caution">
    <text evidence="3">The sequence shown here is derived from an EMBL/GenBank/DDBJ whole genome shotgun (WGS) entry which is preliminary data.</text>
</comment>
<dbReference type="Pfam" id="PF20254">
    <property type="entry name" value="DMFA2_C"/>
    <property type="match status" value="1"/>
</dbReference>
<feature type="region of interest" description="Disordered" evidence="1">
    <location>
        <begin position="434"/>
        <end position="462"/>
    </location>
</feature>
<feature type="compositionally biased region" description="Acidic residues" evidence="1">
    <location>
        <begin position="35"/>
        <end position="44"/>
    </location>
</feature>
<feature type="domain" description="N,N-dimethylformamidase beta subunit-like C-terminal" evidence="2">
    <location>
        <begin position="210"/>
        <end position="573"/>
    </location>
</feature>
<evidence type="ECO:0000313" key="3">
    <source>
        <dbReference type="EMBL" id="GGY03633.1"/>
    </source>
</evidence>
<sequence length="597" mass="63543">MGSEQFQRGEAEVRAHAMKDPFGHVLFPWLYDSEPYPDDTDTDIDTGTGTCTDAGIDTAAGTGTDTGGRGSSPSAYRSPSASAPAPETGPQTGAGAPGDGRAGSISAGPGTGPGTEPGTEPGTGPGPGTGTAVGGPAGPATGAVGGPVTGPVAMTPSRVPPPRTRSRSSGPRLADDVHRQIKGFVSTGAVAPGEAVDFHVTVDPPQEFGVDVYRIGHYGGEGATKVTTSPRLSGIVQPPQLTADRTVSCHHWWLSWRLQIPPYWSVGAYVAVLTTADGYRSHIPFTVRDTHPADLLLLLPDITWQACNRYPEDSRTGASLRHAWDGEGRLLGETAAATTVSFDRPYAGGGLPARVGHAYDVIRWAERYGYDLAYADARDLHAGRVDPTQYRGLVFPGHDAYWSPAMRRTAECARAHGTSLVFLGAQSVYWQVEPRPSPSGAPDRLLTRRKRRGSGRGTLWRDTDRPEQELLGVQYAGRVPAPHPLVVRNAGHWLWDATGAHEGDELAGLVAGEADRYFPRTGLPEHRERVLLAHSPYRDGDGAVRHQETSLYRAPSGAIVFASGTSAWSPALDRPGHVDVRVQRATANLLDRICKRD</sequence>
<reference evidence="3" key="2">
    <citation type="submission" date="2020-09" db="EMBL/GenBank/DDBJ databases">
        <authorList>
            <person name="Sun Q."/>
            <person name="Ohkuma M."/>
        </authorList>
    </citation>
    <scope>NUCLEOTIDE SEQUENCE</scope>
    <source>
        <strain evidence="3">JCM 4790</strain>
    </source>
</reference>
<gene>
    <name evidence="3" type="ORF">GCM10010358_66620</name>
</gene>
<organism evidence="3 4">
    <name type="scientific">Streptomyces minutiscleroticus</name>
    <dbReference type="NCBI Taxonomy" id="68238"/>
    <lineage>
        <taxon>Bacteria</taxon>
        <taxon>Bacillati</taxon>
        <taxon>Actinomycetota</taxon>
        <taxon>Actinomycetes</taxon>
        <taxon>Kitasatosporales</taxon>
        <taxon>Streptomycetaceae</taxon>
        <taxon>Streptomyces</taxon>
    </lineage>
</organism>
<feature type="region of interest" description="Disordered" evidence="1">
    <location>
        <begin position="29"/>
        <end position="175"/>
    </location>
</feature>
<evidence type="ECO:0000313" key="4">
    <source>
        <dbReference type="Proteomes" id="UP000619244"/>
    </source>
</evidence>
<dbReference type="RefSeq" id="WP_229919696.1">
    <property type="nucleotide sequence ID" value="NZ_BMVU01000051.1"/>
</dbReference>
<dbReference type="EMBL" id="BMVU01000051">
    <property type="protein sequence ID" value="GGY03633.1"/>
    <property type="molecule type" value="Genomic_DNA"/>
</dbReference>
<feature type="compositionally biased region" description="Low complexity" evidence="1">
    <location>
        <begin position="71"/>
        <end position="86"/>
    </location>
</feature>
<evidence type="ECO:0000259" key="2">
    <source>
        <dbReference type="Pfam" id="PF20254"/>
    </source>
</evidence>
<feature type="compositionally biased region" description="Low complexity" evidence="1">
    <location>
        <begin position="45"/>
        <end position="63"/>
    </location>
</feature>
<dbReference type="Proteomes" id="UP000619244">
    <property type="component" value="Unassembled WGS sequence"/>
</dbReference>
<protein>
    <recommendedName>
        <fullName evidence="2">N,N-dimethylformamidase beta subunit-like C-terminal domain-containing protein</fullName>
    </recommendedName>
</protein>
<name>A0A918NWW8_9ACTN</name>
<keyword evidence="4" id="KW-1185">Reference proteome</keyword>